<evidence type="ECO:0000256" key="3">
    <source>
        <dbReference type="ARBA" id="ARBA00022833"/>
    </source>
</evidence>
<dbReference type="Gene3D" id="3.30.40.10">
    <property type="entry name" value="Zinc/RING finger domain, C3HC4 (zinc finger)"/>
    <property type="match status" value="1"/>
</dbReference>
<comment type="caution">
    <text evidence="6">The sequence shown here is derived from an EMBL/GenBank/DDBJ whole genome shotgun (WGS) entry which is preliminary data.</text>
</comment>
<dbReference type="AlphaFoldDB" id="A0A9N9PQ70"/>
<evidence type="ECO:0000313" key="6">
    <source>
        <dbReference type="EMBL" id="CAG8951248.1"/>
    </source>
</evidence>
<dbReference type="GO" id="GO:0008270">
    <property type="term" value="F:zinc ion binding"/>
    <property type="evidence" value="ECO:0007669"/>
    <property type="project" value="UniProtKB-KW"/>
</dbReference>
<evidence type="ECO:0000256" key="2">
    <source>
        <dbReference type="ARBA" id="ARBA00022771"/>
    </source>
</evidence>
<name>A0A9N9PQ70_9HELO</name>
<reference evidence="6" key="1">
    <citation type="submission" date="2021-07" db="EMBL/GenBank/DDBJ databases">
        <authorList>
            <person name="Durling M."/>
        </authorList>
    </citation>
    <scope>NUCLEOTIDE SEQUENCE</scope>
</reference>
<dbReference type="PROSITE" id="PS50089">
    <property type="entry name" value="ZF_RING_2"/>
    <property type="match status" value="1"/>
</dbReference>
<evidence type="ECO:0000259" key="5">
    <source>
        <dbReference type="PROSITE" id="PS50089"/>
    </source>
</evidence>
<keyword evidence="3" id="KW-0862">Zinc</keyword>
<gene>
    <name evidence="6" type="ORF">HYFRA_00007996</name>
</gene>
<evidence type="ECO:0000256" key="1">
    <source>
        <dbReference type="ARBA" id="ARBA00022723"/>
    </source>
</evidence>
<dbReference type="InterPro" id="IPR001841">
    <property type="entry name" value="Znf_RING"/>
</dbReference>
<dbReference type="InterPro" id="IPR013083">
    <property type="entry name" value="Znf_RING/FYVE/PHD"/>
</dbReference>
<keyword evidence="2 4" id="KW-0863">Zinc-finger</keyword>
<feature type="domain" description="RING-type" evidence="5">
    <location>
        <begin position="196"/>
        <end position="247"/>
    </location>
</feature>
<dbReference type="PROSITE" id="PS00518">
    <property type="entry name" value="ZF_RING_1"/>
    <property type="match status" value="1"/>
</dbReference>
<protein>
    <recommendedName>
        <fullName evidence="5">RING-type domain-containing protein</fullName>
    </recommendedName>
</protein>
<dbReference type="OrthoDB" id="8062037at2759"/>
<dbReference type="InterPro" id="IPR017907">
    <property type="entry name" value="Znf_RING_CS"/>
</dbReference>
<keyword evidence="7" id="KW-1185">Reference proteome</keyword>
<dbReference type="EMBL" id="CAJVRL010000041">
    <property type="protein sequence ID" value="CAG8951248.1"/>
    <property type="molecule type" value="Genomic_DNA"/>
</dbReference>
<evidence type="ECO:0000256" key="4">
    <source>
        <dbReference type="PROSITE-ProRule" id="PRU00175"/>
    </source>
</evidence>
<dbReference type="SMART" id="SM00184">
    <property type="entry name" value="RING"/>
    <property type="match status" value="1"/>
</dbReference>
<dbReference type="Proteomes" id="UP000696280">
    <property type="component" value="Unassembled WGS sequence"/>
</dbReference>
<dbReference type="InterPro" id="IPR018957">
    <property type="entry name" value="Znf_C3HC4_RING-type"/>
</dbReference>
<sequence length="317" mass="35891">MYPHFEGRCDRDETCTGLIALEVAITGVCSTCLLTKTLFPRPLTSPVTDEELALCERIMAKCPQQYSETIVSPTGIAYPYYDGWVDPLPDADLEWLMHFVKILERYMWVKMQSGEINKEEGVRFHIFAAHIFFAYQTALAQFILRVRMNGLRQRRLRSAPEIVREERLSVLLSRLDNLAEEVPSSELAKMTDGTICPVCICTFADMAPEDGQVIQLPCKHKYCKSCLEEWIVSWDRESALKVCVICREGFGLTEIGDEPPTKKPGFEPLAKGFRIEAHVFAPALEEAVSGVVSKPGSFGWNVERPWWMTMLLQAAAE</sequence>
<proteinExistence type="predicted"/>
<accession>A0A9N9PQ70</accession>
<keyword evidence="1" id="KW-0479">Metal-binding</keyword>
<evidence type="ECO:0000313" key="7">
    <source>
        <dbReference type="Proteomes" id="UP000696280"/>
    </source>
</evidence>
<organism evidence="6 7">
    <name type="scientific">Hymenoscyphus fraxineus</name>
    <dbReference type="NCBI Taxonomy" id="746836"/>
    <lineage>
        <taxon>Eukaryota</taxon>
        <taxon>Fungi</taxon>
        <taxon>Dikarya</taxon>
        <taxon>Ascomycota</taxon>
        <taxon>Pezizomycotina</taxon>
        <taxon>Leotiomycetes</taxon>
        <taxon>Helotiales</taxon>
        <taxon>Helotiaceae</taxon>
        <taxon>Hymenoscyphus</taxon>
    </lineage>
</organism>
<dbReference type="SUPFAM" id="SSF57850">
    <property type="entry name" value="RING/U-box"/>
    <property type="match status" value="1"/>
</dbReference>
<dbReference type="Pfam" id="PF00097">
    <property type="entry name" value="zf-C3HC4"/>
    <property type="match status" value="1"/>
</dbReference>